<feature type="repeat" description="WD" evidence="11">
    <location>
        <begin position="103"/>
        <end position="135"/>
    </location>
</feature>
<accession>A0A8J4XQT9</accession>
<keyword evidence="8" id="KW-0505">Motor protein</keyword>
<evidence type="ECO:0000313" key="12">
    <source>
        <dbReference type="EMBL" id="KAG0712522.1"/>
    </source>
</evidence>
<keyword evidence="9" id="KW-0206">Cytoskeleton</keyword>
<protein>
    <submittedName>
        <fullName evidence="12">Dynein intermediate chain 2, ciliary</fullName>
    </submittedName>
</protein>
<evidence type="ECO:0000256" key="4">
    <source>
        <dbReference type="ARBA" id="ARBA00022574"/>
    </source>
</evidence>
<comment type="caution">
    <text evidence="12">The sequence shown here is derived from an EMBL/GenBank/DDBJ whole genome shotgun (WGS) entry which is preliminary data.</text>
</comment>
<dbReference type="GO" id="GO:0005874">
    <property type="term" value="C:microtubule"/>
    <property type="evidence" value="ECO:0007669"/>
    <property type="project" value="UniProtKB-KW"/>
</dbReference>
<dbReference type="InterPro" id="IPR036322">
    <property type="entry name" value="WD40_repeat_dom_sf"/>
</dbReference>
<dbReference type="SUPFAM" id="SSF50978">
    <property type="entry name" value="WD40 repeat-like"/>
    <property type="match status" value="1"/>
</dbReference>
<comment type="similarity">
    <text evidence="2">Belongs to the dynein intermediate chain family.</text>
</comment>
<dbReference type="InterPro" id="IPR015943">
    <property type="entry name" value="WD40/YVTN_repeat-like_dom_sf"/>
</dbReference>
<dbReference type="GO" id="GO:0045504">
    <property type="term" value="F:dynein heavy chain binding"/>
    <property type="evidence" value="ECO:0007669"/>
    <property type="project" value="TreeGrafter"/>
</dbReference>
<dbReference type="GO" id="GO:0036157">
    <property type="term" value="C:outer dynein arm"/>
    <property type="evidence" value="ECO:0007669"/>
    <property type="project" value="TreeGrafter"/>
</dbReference>
<dbReference type="AlphaFoldDB" id="A0A8J4XQT9"/>
<keyword evidence="5" id="KW-0493">Microtubule</keyword>
<keyword evidence="7" id="KW-0243">Dynein</keyword>
<keyword evidence="13" id="KW-1185">Reference proteome</keyword>
<dbReference type="PANTHER" id="PTHR12442">
    <property type="entry name" value="DYNEIN INTERMEDIATE CHAIN"/>
    <property type="match status" value="1"/>
</dbReference>
<name>A0A8J4XQT9_CHIOP</name>
<proteinExistence type="inferred from homology"/>
<dbReference type="GO" id="GO:0045503">
    <property type="term" value="F:dynein light chain binding"/>
    <property type="evidence" value="ECO:0007669"/>
    <property type="project" value="TreeGrafter"/>
</dbReference>
<dbReference type="GO" id="GO:0036158">
    <property type="term" value="P:outer dynein arm assembly"/>
    <property type="evidence" value="ECO:0007669"/>
    <property type="project" value="TreeGrafter"/>
</dbReference>
<evidence type="ECO:0000256" key="7">
    <source>
        <dbReference type="ARBA" id="ARBA00023017"/>
    </source>
</evidence>
<keyword evidence="4 11" id="KW-0853">WD repeat</keyword>
<dbReference type="GO" id="GO:0003341">
    <property type="term" value="P:cilium movement"/>
    <property type="evidence" value="ECO:0007669"/>
    <property type="project" value="TreeGrafter"/>
</dbReference>
<dbReference type="Proteomes" id="UP000770661">
    <property type="component" value="Unassembled WGS sequence"/>
</dbReference>
<dbReference type="EMBL" id="JACEEZ010022317">
    <property type="protein sequence ID" value="KAG0712522.1"/>
    <property type="molecule type" value="Genomic_DNA"/>
</dbReference>
<dbReference type="PANTHER" id="PTHR12442:SF11">
    <property type="entry name" value="DYNEIN AXONEMAL INTERMEDIATE CHAIN 1"/>
    <property type="match status" value="1"/>
</dbReference>
<dbReference type="Gene3D" id="2.130.10.10">
    <property type="entry name" value="YVTN repeat-like/Quinoprotein amine dehydrogenase"/>
    <property type="match status" value="1"/>
</dbReference>
<keyword evidence="6" id="KW-0677">Repeat</keyword>
<sequence>MVTQNIYDDNLKVHWLETAPGEDVSFFSVSQDGRMTQWHLRDACRLAYTEVFEPHLPHTPAFEGVITCLAVRPDGVGIVLLGLESGAVFHCSTVCASHSLFHYPAHSSMVRGLAWNTHRSDIFLSCSLDWSIKVWFQHSTVPLVVLDVGGAVAGLAWSPYNSSVLVAITDECRACVFDLSVRVCKPLCVQAMAQRRPLTALCITFSPFYPIIFIGGEKGHLASFKLSPNLRRVQKENRDGEPIDKRKVA</sequence>
<reference evidence="12" key="1">
    <citation type="submission" date="2020-07" db="EMBL/GenBank/DDBJ databases">
        <title>The High-quality genome of the commercially important snow crab, Chionoecetes opilio.</title>
        <authorList>
            <person name="Jeong J.-H."/>
            <person name="Ryu S."/>
        </authorList>
    </citation>
    <scope>NUCLEOTIDE SEQUENCE</scope>
    <source>
        <strain evidence="12">MADBK_172401_WGS</strain>
        <tissue evidence="12">Digestive gland</tissue>
    </source>
</reference>
<keyword evidence="10" id="KW-0966">Cell projection</keyword>
<evidence type="ECO:0000313" key="13">
    <source>
        <dbReference type="Proteomes" id="UP000770661"/>
    </source>
</evidence>
<evidence type="ECO:0000256" key="9">
    <source>
        <dbReference type="ARBA" id="ARBA00023212"/>
    </source>
</evidence>
<organism evidence="12 13">
    <name type="scientific">Chionoecetes opilio</name>
    <name type="common">Atlantic snow crab</name>
    <name type="synonym">Cancer opilio</name>
    <dbReference type="NCBI Taxonomy" id="41210"/>
    <lineage>
        <taxon>Eukaryota</taxon>
        <taxon>Metazoa</taxon>
        <taxon>Ecdysozoa</taxon>
        <taxon>Arthropoda</taxon>
        <taxon>Crustacea</taxon>
        <taxon>Multicrustacea</taxon>
        <taxon>Malacostraca</taxon>
        <taxon>Eumalacostraca</taxon>
        <taxon>Eucarida</taxon>
        <taxon>Decapoda</taxon>
        <taxon>Pleocyemata</taxon>
        <taxon>Brachyura</taxon>
        <taxon>Eubrachyura</taxon>
        <taxon>Majoidea</taxon>
        <taxon>Majidae</taxon>
        <taxon>Chionoecetes</taxon>
    </lineage>
</organism>
<dbReference type="Pfam" id="PF00400">
    <property type="entry name" value="WD40"/>
    <property type="match status" value="1"/>
</dbReference>
<evidence type="ECO:0000256" key="11">
    <source>
        <dbReference type="PROSITE-ProRule" id="PRU00221"/>
    </source>
</evidence>
<comment type="subcellular location">
    <subcellularLocation>
        <location evidence="1">Cytoplasm</location>
        <location evidence="1">Cytoskeleton</location>
        <location evidence="1">Cilium axoneme</location>
    </subcellularLocation>
</comment>
<evidence type="ECO:0000256" key="8">
    <source>
        <dbReference type="ARBA" id="ARBA00023175"/>
    </source>
</evidence>
<dbReference type="InterPro" id="IPR001680">
    <property type="entry name" value="WD40_rpt"/>
</dbReference>
<evidence type="ECO:0000256" key="10">
    <source>
        <dbReference type="ARBA" id="ARBA00023273"/>
    </source>
</evidence>
<keyword evidence="3" id="KW-0963">Cytoplasm</keyword>
<dbReference type="PROSITE" id="PS50082">
    <property type="entry name" value="WD_REPEATS_2"/>
    <property type="match status" value="1"/>
</dbReference>
<dbReference type="OrthoDB" id="6372332at2759"/>
<dbReference type="SMART" id="SM00320">
    <property type="entry name" value="WD40"/>
    <property type="match status" value="2"/>
</dbReference>
<dbReference type="InterPro" id="IPR050687">
    <property type="entry name" value="Dynein_IC"/>
</dbReference>
<evidence type="ECO:0000256" key="1">
    <source>
        <dbReference type="ARBA" id="ARBA00004430"/>
    </source>
</evidence>
<evidence type="ECO:0000256" key="2">
    <source>
        <dbReference type="ARBA" id="ARBA00011059"/>
    </source>
</evidence>
<evidence type="ECO:0000256" key="3">
    <source>
        <dbReference type="ARBA" id="ARBA00022490"/>
    </source>
</evidence>
<evidence type="ECO:0000256" key="5">
    <source>
        <dbReference type="ARBA" id="ARBA00022701"/>
    </source>
</evidence>
<evidence type="ECO:0000256" key="6">
    <source>
        <dbReference type="ARBA" id="ARBA00022737"/>
    </source>
</evidence>
<gene>
    <name evidence="12" type="primary">DYI2_2</name>
    <name evidence="12" type="ORF">GWK47_002061</name>
</gene>